<organism evidence="1 2">
    <name type="scientific">Anisodus tanguticus</name>
    <dbReference type="NCBI Taxonomy" id="243964"/>
    <lineage>
        <taxon>Eukaryota</taxon>
        <taxon>Viridiplantae</taxon>
        <taxon>Streptophyta</taxon>
        <taxon>Embryophyta</taxon>
        <taxon>Tracheophyta</taxon>
        <taxon>Spermatophyta</taxon>
        <taxon>Magnoliopsida</taxon>
        <taxon>eudicotyledons</taxon>
        <taxon>Gunneridae</taxon>
        <taxon>Pentapetalae</taxon>
        <taxon>asterids</taxon>
        <taxon>lamiids</taxon>
        <taxon>Solanales</taxon>
        <taxon>Solanaceae</taxon>
        <taxon>Solanoideae</taxon>
        <taxon>Hyoscyameae</taxon>
        <taxon>Anisodus</taxon>
    </lineage>
</organism>
<name>A0AAE1R5G1_9SOLA</name>
<dbReference type="Proteomes" id="UP001291623">
    <property type="component" value="Unassembled WGS sequence"/>
</dbReference>
<accession>A0AAE1R5G1</accession>
<evidence type="ECO:0000313" key="1">
    <source>
        <dbReference type="EMBL" id="KAK4345373.1"/>
    </source>
</evidence>
<sequence length="53" mass="6331">MHLQKLNLKRIIATTSRSKANWADYVVNPYVKNQHRALEEYWTVLLLMMKNSL</sequence>
<protein>
    <submittedName>
        <fullName evidence="1">Uncharacterized protein</fullName>
    </submittedName>
</protein>
<proteinExistence type="predicted"/>
<gene>
    <name evidence="1" type="ORF">RND71_035549</name>
</gene>
<reference evidence="1" key="1">
    <citation type="submission" date="2023-12" db="EMBL/GenBank/DDBJ databases">
        <title>Genome assembly of Anisodus tanguticus.</title>
        <authorList>
            <person name="Wang Y.-J."/>
        </authorList>
    </citation>
    <scope>NUCLEOTIDE SEQUENCE</scope>
    <source>
        <strain evidence="1">KB-2021</strain>
        <tissue evidence="1">Leaf</tissue>
    </source>
</reference>
<dbReference type="AlphaFoldDB" id="A0AAE1R5G1"/>
<comment type="caution">
    <text evidence="1">The sequence shown here is derived from an EMBL/GenBank/DDBJ whole genome shotgun (WGS) entry which is preliminary data.</text>
</comment>
<evidence type="ECO:0000313" key="2">
    <source>
        <dbReference type="Proteomes" id="UP001291623"/>
    </source>
</evidence>
<dbReference type="EMBL" id="JAVYJV010000019">
    <property type="protein sequence ID" value="KAK4345373.1"/>
    <property type="molecule type" value="Genomic_DNA"/>
</dbReference>
<keyword evidence="2" id="KW-1185">Reference proteome</keyword>